<dbReference type="AlphaFoldDB" id="A0A1F5RJY7"/>
<dbReference type="GO" id="GO:0006355">
    <property type="term" value="P:regulation of DNA-templated transcription"/>
    <property type="evidence" value="ECO:0007669"/>
    <property type="project" value="InterPro"/>
</dbReference>
<keyword evidence="4" id="KW-0804">Transcription</keyword>
<dbReference type="InterPro" id="IPR011006">
    <property type="entry name" value="CheY-like_superfamily"/>
</dbReference>
<feature type="modified residue" description="4-aspartylphosphate" evidence="5">
    <location>
        <position position="55"/>
    </location>
</feature>
<keyword evidence="1 5" id="KW-0597">Phosphoprotein</keyword>
<dbReference type="InterPro" id="IPR001789">
    <property type="entry name" value="Sig_transdc_resp-reg_receiver"/>
</dbReference>
<dbReference type="Pfam" id="PF00196">
    <property type="entry name" value="GerE"/>
    <property type="match status" value="1"/>
</dbReference>
<evidence type="ECO:0000256" key="5">
    <source>
        <dbReference type="PROSITE-ProRule" id="PRU00169"/>
    </source>
</evidence>
<evidence type="ECO:0000259" key="6">
    <source>
        <dbReference type="PROSITE" id="PS50043"/>
    </source>
</evidence>
<protein>
    <submittedName>
        <fullName evidence="8">DNA-binding response regulator</fullName>
    </submittedName>
</protein>
<dbReference type="InterPro" id="IPR016032">
    <property type="entry name" value="Sig_transdc_resp-reg_C-effctor"/>
</dbReference>
<sequence>MTLKIIIADDHKIVREGLKTLLEKQSGIKVVAETSDGLAVVKLAQEHLPDLVIMDITMPGLNGIGATRRVKEICPAAKIMILSMHADRRYVMEALKAGAMGYLLKDSAFEELIQAIKSIVKGKIYLSSDITDVLVRDYLINERDADPSVYSLLSAREREVLQLLAEGKSTRQTADKLSISVKTVETHRQQLMQKLNLRGIAELTKYAVREGLTTL</sequence>
<dbReference type="CDD" id="cd06170">
    <property type="entry name" value="LuxR_C_like"/>
    <property type="match status" value="1"/>
</dbReference>
<dbReference type="CDD" id="cd17535">
    <property type="entry name" value="REC_NarL-like"/>
    <property type="match status" value="1"/>
</dbReference>
<dbReference type="PANTHER" id="PTHR43214">
    <property type="entry name" value="TWO-COMPONENT RESPONSE REGULATOR"/>
    <property type="match status" value="1"/>
</dbReference>
<comment type="caution">
    <text evidence="8">The sequence shown here is derived from an EMBL/GenBank/DDBJ whole genome shotgun (WGS) entry which is preliminary data.</text>
</comment>
<dbReference type="Pfam" id="PF00072">
    <property type="entry name" value="Response_reg"/>
    <property type="match status" value="1"/>
</dbReference>
<accession>A0A1F5RJY7</accession>
<feature type="domain" description="Response regulatory" evidence="7">
    <location>
        <begin position="4"/>
        <end position="120"/>
    </location>
</feature>
<keyword evidence="3 8" id="KW-0238">DNA-binding</keyword>
<dbReference type="Proteomes" id="UP000177230">
    <property type="component" value="Unassembled WGS sequence"/>
</dbReference>
<evidence type="ECO:0000256" key="3">
    <source>
        <dbReference type="ARBA" id="ARBA00023125"/>
    </source>
</evidence>
<dbReference type="GO" id="GO:0000160">
    <property type="term" value="P:phosphorelay signal transduction system"/>
    <property type="evidence" value="ECO:0007669"/>
    <property type="project" value="InterPro"/>
</dbReference>
<dbReference type="SUPFAM" id="SSF52172">
    <property type="entry name" value="CheY-like"/>
    <property type="match status" value="1"/>
</dbReference>
<dbReference type="Gene3D" id="3.40.50.2300">
    <property type="match status" value="1"/>
</dbReference>
<evidence type="ECO:0000313" key="8">
    <source>
        <dbReference type="EMBL" id="OGF14331.1"/>
    </source>
</evidence>
<reference evidence="8 9" key="1">
    <citation type="journal article" date="2016" name="Nat. Commun.">
        <title>Thousands of microbial genomes shed light on interconnected biogeochemical processes in an aquifer system.</title>
        <authorList>
            <person name="Anantharaman K."/>
            <person name="Brown C.T."/>
            <person name="Hug L.A."/>
            <person name="Sharon I."/>
            <person name="Castelle C.J."/>
            <person name="Probst A.J."/>
            <person name="Thomas B.C."/>
            <person name="Singh A."/>
            <person name="Wilkins M.J."/>
            <person name="Karaoz U."/>
            <person name="Brodie E.L."/>
            <person name="Williams K.H."/>
            <person name="Hubbard S.S."/>
            <person name="Banfield J.F."/>
        </authorList>
    </citation>
    <scope>NUCLEOTIDE SEQUENCE [LARGE SCALE GENOMIC DNA]</scope>
</reference>
<proteinExistence type="predicted"/>
<dbReference type="SMART" id="SM00421">
    <property type="entry name" value="HTH_LUXR"/>
    <property type="match status" value="1"/>
</dbReference>
<dbReference type="SUPFAM" id="SSF46894">
    <property type="entry name" value="C-terminal effector domain of the bipartite response regulators"/>
    <property type="match status" value="1"/>
</dbReference>
<dbReference type="InterPro" id="IPR000792">
    <property type="entry name" value="Tscrpt_reg_LuxR_C"/>
</dbReference>
<keyword evidence="2" id="KW-0805">Transcription regulation</keyword>
<dbReference type="PRINTS" id="PR00038">
    <property type="entry name" value="HTHLUXR"/>
</dbReference>
<feature type="domain" description="HTH luxR-type" evidence="6">
    <location>
        <begin position="146"/>
        <end position="211"/>
    </location>
</feature>
<dbReference type="EMBL" id="MFFM01000003">
    <property type="protein sequence ID" value="OGF14331.1"/>
    <property type="molecule type" value="Genomic_DNA"/>
</dbReference>
<evidence type="ECO:0000256" key="2">
    <source>
        <dbReference type="ARBA" id="ARBA00023015"/>
    </source>
</evidence>
<dbReference type="PROSITE" id="PS50110">
    <property type="entry name" value="RESPONSE_REGULATORY"/>
    <property type="match status" value="1"/>
</dbReference>
<evidence type="ECO:0000313" key="9">
    <source>
        <dbReference type="Proteomes" id="UP000177230"/>
    </source>
</evidence>
<organism evidence="8 9">
    <name type="scientific">Candidatus Edwardsbacteria bacterium GWF2_54_11</name>
    <dbReference type="NCBI Taxonomy" id="1817851"/>
    <lineage>
        <taxon>Bacteria</taxon>
        <taxon>Candidatus Edwardsiibacteriota</taxon>
    </lineage>
</organism>
<dbReference type="InterPro" id="IPR039420">
    <property type="entry name" value="WalR-like"/>
</dbReference>
<dbReference type="InterPro" id="IPR058245">
    <property type="entry name" value="NreC/VraR/RcsB-like_REC"/>
</dbReference>
<evidence type="ECO:0000256" key="1">
    <source>
        <dbReference type="ARBA" id="ARBA00022553"/>
    </source>
</evidence>
<dbReference type="PROSITE" id="PS50043">
    <property type="entry name" value="HTH_LUXR_2"/>
    <property type="match status" value="1"/>
</dbReference>
<gene>
    <name evidence="8" type="ORF">A2024_10095</name>
</gene>
<dbReference type="SMART" id="SM00448">
    <property type="entry name" value="REC"/>
    <property type="match status" value="1"/>
</dbReference>
<evidence type="ECO:0000256" key="4">
    <source>
        <dbReference type="ARBA" id="ARBA00023163"/>
    </source>
</evidence>
<dbReference type="GO" id="GO:0003677">
    <property type="term" value="F:DNA binding"/>
    <property type="evidence" value="ECO:0007669"/>
    <property type="project" value="UniProtKB-KW"/>
</dbReference>
<dbReference type="PANTHER" id="PTHR43214:SF41">
    <property type="entry name" value="NITRATE_NITRITE RESPONSE REGULATOR PROTEIN NARP"/>
    <property type="match status" value="1"/>
</dbReference>
<name>A0A1F5RJY7_9BACT</name>
<evidence type="ECO:0000259" key="7">
    <source>
        <dbReference type="PROSITE" id="PS50110"/>
    </source>
</evidence>